<comment type="caution">
    <text evidence="1">The sequence shown here is derived from an EMBL/GenBank/DDBJ whole genome shotgun (WGS) entry which is preliminary data.</text>
</comment>
<protein>
    <submittedName>
        <fullName evidence="1">Uncharacterized protein</fullName>
    </submittedName>
</protein>
<dbReference type="Proteomes" id="UP001637994">
    <property type="component" value="Unassembled WGS sequence"/>
</dbReference>
<sequence length="52" mass="6131">MKNINLYIPKERELDFAKNLLKDPATIAYKIGVAHFIYFSIKFSLNRDIIMI</sequence>
<keyword evidence="2" id="KW-1185">Reference proteome</keyword>
<accession>A0ABW9MEK5</accession>
<dbReference type="RefSeq" id="WP_234025885.1">
    <property type="nucleotide sequence ID" value="NZ_JBGMEF010000031.1"/>
</dbReference>
<reference evidence="1 2" key="1">
    <citation type="journal article" date="2025" name="Anaerobe">
        <title>Description of Anaerococcus kampingiae sp. nov., Anaerococcus groningensis sp. nov., Anaerococcus martiniensis sp. nov., and Anaerococcus cruorum sp. nov., isolated from human clinical specimens.</title>
        <authorList>
            <person name="Boiten K.E."/>
            <person name="Meijer J."/>
            <person name="van Wezel E.M."/>
            <person name="Veloo A.C.M."/>
        </authorList>
    </citation>
    <scope>NUCLEOTIDE SEQUENCE [LARGE SCALE GENOMIC DNA]</scope>
    <source>
        <strain evidence="1 2">ENR0874</strain>
    </source>
</reference>
<gene>
    <name evidence="1" type="ORF">ACCQ42_07995</name>
</gene>
<name>A0ABW9MEK5_9FIRM</name>
<proteinExistence type="predicted"/>
<evidence type="ECO:0000313" key="2">
    <source>
        <dbReference type="Proteomes" id="UP001637994"/>
    </source>
</evidence>
<organism evidence="1 2">
    <name type="scientific">Anaerococcus kampingae</name>
    <dbReference type="NCBI Taxonomy" id="3115614"/>
    <lineage>
        <taxon>Bacteria</taxon>
        <taxon>Bacillati</taxon>
        <taxon>Bacillota</taxon>
        <taxon>Tissierellia</taxon>
        <taxon>Tissierellales</taxon>
        <taxon>Peptoniphilaceae</taxon>
        <taxon>Anaerococcus</taxon>
    </lineage>
</organism>
<evidence type="ECO:0000313" key="1">
    <source>
        <dbReference type="EMBL" id="MFO3667709.1"/>
    </source>
</evidence>
<dbReference type="EMBL" id="JBGMEF010000031">
    <property type="protein sequence ID" value="MFO3667709.1"/>
    <property type="molecule type" value="Genomic_DNA"/>
</dbReference>